<evidence type="ECO:0000313" key="2">
    <source>
        <dbReference type="EMBL" id="KAK8041670.1"/>
    </source>
</evidence>
<dbReference type="EMBL" id="JAQQWK010000005">
    <property type="protein sequence ID" value="KAK8041670.1"/>
    <property type="molecule type" value="Genomic_DNA"/>
</dbReference>
<evidence type="ECO:0000256" key="1">
    <source>
        <dbReference type="SAM" id="MobiDB-lite"/>
    </source>
</evidence>
<accession>A0ABR1T509</accession>
<proteinExistence type="predicted"/>
<keyword evidence="3" id="KW-1185">Reference proteome</keyword>
<feature type="region of interest" description="Disordered" evidence="1">
    <location>
        <begin position="50"/>
        <end position="69"/>
    </location>
</feature>
<name>A0ABR1T509_9PEZI</name>
<gene>
    <name evidence="2" type="ORF">PG993_006193</name>
</gene>
<comment type="caution">
    <text evidence="2">The sequence shown here is derived from an EMBL/GenBank/DDBJ whole genome shotgun (WGS) entry which is preliminary data.</text>
</comment>
<dbReference type="Proteomes" id="UP001444661">
    <property type="component" value="Unassembled WGS sequence"/>
</dbReference>
<reference evidence="2 3" key="1">
    <citation type="submission" date="2023-01" db="EMBL/GenBank/DDBJ databases">
        <title>Analysis of 21 Apiospora genomes using comparative genomics revels a genus with tremendous synthesis potential of carbohydrate active enzymes and secondary metabolites.</title>
        <authorList>
            <person name="Sorensen T."/>
        </authorList>
    </citation>
    <scope>NUCLEOTIDE SEQUENCE [LARGE SCALE GENOMIC DNA]</scope>
    <source>
        <strain evidence="2 3">CBS 33761</strain>
    </source>
</reference>
<protein>
    <submittedName>
        <fullName evidence="2">Uncharacterized protein</fullName>
    </submittedName>
</protein>
<feature type="region of interest" description="Disordered" evidence="1">
    <location>
        <begin position="1"/>
        <end position="20"/>
    </location>
</feature>
<sequence>MYSLLDPKLQSPENDPRHIHQCLDTNQAPEPYATVNMQLDLTTYKLTGLQETQHRKASRPLSSKSWPPY</sequence>
<feature type="compositionally biased region" description="Polar residues" evidence="1">
    <location>
        <begin position="60"/>
        <end position="69"/>
    </location>
</feature>
<evidence type="ECO:0000313" key="3">
    <source>
        <dbReference type="Proteomes" id="UP001444661"/>
    </source>
</evidence>
<organism evidence="2 3">
    <name type="scientific">Apiospora rasikravindrae</name>
    <dbReference type="NCBI Taxonomy" id="990691"/>
    <lineage>
        <taxon>Eukaryota</taxon>
        <taxon>Fungi</taxon>
        <taxon>Dikarya</taxon>
        <taxon>Ascomycota</taxon>
        <taxon>Pezizomycotina</taxon>
        <taxon>Sordariomycetes</taxon>
        <taxon>Xylariomycetidae</taxon>
        <taxon>Amphisphaeriales</taxon>
        <taxon>Apiosporaceae</taxon>
        <taxon>Apiospora</taxon>
    </lineage>
</organism>